<dbReference type="RefSeq" id="WP_013488018.1">
    <property type="nucleotide sequence ID" value="NC_014829.1"/>
</dbReference>
<feature type="transmembrane region" description="Helical" evidence="1">
    <location>
        <begin position="9"/>
        <end position="27"/>
    </location>
</feature>
<dbReference type="KEGG" id="bco:Bcell_1418"/>
<evidence type="ECO:0000256" key="1">
    <source>
        <dbReference type="SAM" id="Phobius"/>
    </source>
</evidence>
<evidence type="ECO:0000313" key="2">
    <source>
        <dbReference type="EMBL" id="ADU29681.1"/>
    </source>
</evidence>
<evidence type="ECO:0000313" key="3">
    <source>
        <dbReference type="Proteomes" id="UP000001401"/>
    </source>
</evidence>
<proteinExistence type="predicted"/>
<protein>
    <submittedName>
        <fullName evidence="2">Uncharacterized protein</fullName>
    </submittedName>
</protein>
<keyword evidence="1" id="KW-1133">Transmembrane helix</keyword>
<dbReference type="HOGENOM" id="CLU_2969669_0_0_9"/>
<organism evidence="2 3">
    <name type="scientific">Evansella cellulosilytica (strain ATCC 21833 / DSM 2522 / FERM P-1141 / JCM 9156 / N-4)</name>
    <name type="common">Bacillus cellulosilyticus</name>
    <dbReference type="NCBI Taxonomy" id="649639"/>
    <lineage>
        <taxon>Bacteria</taxon>
        <taxon>Bacillati</taxon>
        <taxon>Bacillota</taxon>
        <taxon>Bacilli</taxon>
        <taxon>Bacillales</taxon>
        <taxon>Bacillaceae</taxon>
        <taxon>Evansella</taxon>
    </lineage>
</organism>
<reference evidence="2 3" key="1">
    <citation type="submission" date="2010-12" db="EMBL/GenBank/DDBJ databases">
        <title>Complete sequence of Bacillus cellulosilyticus DSM 2522.</title>
        <authorList>
            <consortium name="US DOE Joint Genome Institute"/>
            <person name="Lucas S."/>
            <person name="Copeland A."/>
            <person name="Lapidus A."/>
            <person name="Cheng J.-F."/>
            <person name="Bruce D."/>
            <person name="Goodwin L."/>
            <person name="Pitluck S."/>
            <person name="Chertkov O."/>
            <person name="Detter J.C."/>
            <person name="Han C."/>
            <person name="Tapia R."/>
            <person name="Land M."/>
            <person name="Hauser L."/>
            <person name="Jeffries C."/>
            <person name="Kyrpides N."/>
            <person name="Ivanova N."/>
            <person name="Mikhailova N."/>
            <person name="Brumm P."/>
            <person name="Mead D."/>
            <person name="Woyke T."/>
        </authorList>
    </citation>
    <scope>NUCLEOTIDE SEQUENCE [LARGE SCALE GENOMIC DNA]</scope>
    <source>
        <strain evidence="3">ATCC 21833 / DSM 2522 / FERM P-1141 / JCM 9156 / N-4</strain>
    </source>
</reference>
<accession>E6TUC5</accession>
<keyword evidence="3" id="KW-1185">Reference proteome</keyword>
<feature type="transmembrane region" description="Helical" evidence="1">
    <location>
        <begin position="33"/>
        <end position="53"/>
    </location>
</feature>
<dbReference type="AlphaFoldDB" id="E6TUC5"/>
<dbReference type="Proteomes" id="UP000001401">
    <property type="component" value="Chromosome"/>
</dbReference>
<dbReference type="EMBL" id="CP002394">
    <property type="protein sequence ID" value="ADU29681.1"/>
    <property type="molecule type" value="Genomic_DNA"/>
</dbReference>
<name>E6TUC5_EVAC2</name>
<keyword evidence="1" id="KW-0472">Membrane</keyword>
<keyword evidence="1" id="KW-0812">Transmembrane</keyword>
<dbReference type="STRING" id="649639.Bcell_1418"/>
<sequence length="58" mass="6626">METKKMNKTFLGYIIGIVIAFFILSVVTNKFQFGMLLSSLIGAILGYLILYFMKIRKS</sequence>
<gene>
    <name evidence="2" type="ordered locus">Bcell_1418</name>
</gene>